<evidence type="ECO:0000313" key="6">
    <source>
        <dbReference type="EMBL" id="MBO8458223.1"/>
    </source>
</evidence>
<evidence type="ECO:0000313" key="7">
    <source>
        <dbReference type="Proteomes" id="UP000823638"/>
    </source>
</evidence>
<gene>
    <name evidence="6" type="ORF">IAA81_08380</name>
</gene>
<dbReference type="GO" id="GO:0005524">
    <property type="term" value="F:ATP binding"/>
    <property type="evidence" value="ECO:0007669"/>
    <property type="project" value="UniProtKB-KW"/>
</dbReference>
<dbReference type="FunFam" id="3.40.50.300:FF:000032">
    <property type="entry name" value="Export ABC transporter ATP-binding protein"/>
    <property type="match status" value="1"/>
</dbReference>
<dbReference type="SMART" id="SM00382">
    <property type="entry name" value="AAA"/>
    <property type="match status" value="1"/>
</dbReference>
<dbReference type="InterPro" id="IPR003439">
    <property type="entry name" value="ABC_transporter-like_ATP-bd"/>
</dbReference>
<evidence type="ECO:0000256" key="4">
    <source>
        <dbReference type="ARBA" id="ARBA00038388"/>
    </source>
</evidence>
<accession>A0A9D9N2Y7</accession>
<dbReference type="Gene3D" id="3.40.50.300">
    <property type="entry name" value="P-loop containing nucleotide triphosphate hydrolases"/>
    <property type="match status" value="1"/>
</dbReference>
<feature type="domain" description="ABC transporter" evidence="5">
    <location>
        <begin position="8"/>
        <end position="230"/>
    </location>
</feature>
<keyword evidence="3 6" id="KW-0067">ATP-binding</keyword>
<dbReference type="InterPro" id="IPR017911">
    <property type="entry name" value="MacB-like_ATP-bd"/>
</dbReference>
<dbReference type="SUPFAM" id="SSF52540">
    <property type="entry name" value="P-loop containing nucleoside triphosphate hydrolases"/>
    <property type="match status" value="1"/>
</dbReference>
<dbReference type="InterPro" id="IPR027417">
    <property type="entry name" value="P-loop_NTPase"/>
</dbReference>
<dbReference type="GO" id="GO:0022857">
    <property type="term" value="F:transmembrane transporter activity"/>
    <property type="evidence" value="ECO:0007669"/>
    <property type="project" value="UniProtKB-ARBA"/>
</dbReference>
<name>A0A9D9N2Y7_9SPIR</name>
<reference evidence="6" key="2">
    <citation type="journal article" date="2021" name="PeerJ">
        <title>Extensive microbial diversity within the chicken gut microbiome revealed by metagenomics and culture.</title>
        <authorList>
            <person name="Gilroy R."/>
            <person name="Ravi A."/>
            <person name="Getino M."/>
            <person name="Pursley I."/>
            <person name="Horton D.L."/>
            <person name="Alikhan N.F."/>
            <person name="Baker D."/>
            <person name="Gharbi K."/>
            <person name="Hall N."/>
            <person name="Watson M."/>
            <person name="Adriaenssens E.M."/>
            <person name="Foster-Nyarko E."/>
            <person name="Jarju S."/>
            <person name="Secka A."/>
            <person name="Antonio M."/>
            <person name="Oren A."/>
            <person name="Chaudhuri R.R."/>
            <person name="La Ragione R."/>
            <person name="Hildebrand F."/>
            <person name="Pallen M.J."/>
        </authorList>
    </citation>
    <scope>NUCLEOTIDE SEQUENCE</scope>
    <source>
        <strain evidence="6">10532</strain>
    </source>
</reference>
<dbReference type="AlphaFoldDB" id="A0A9D9N2Y7"/>
<keyword evidence="2" id="KW-0547">Nucleotide-binding</keyword>
<evidence type="ECO:0000256" key="1">
    <source>
        <dbReference type="ARBA" id="ARBA00022448"/>
    </source>
</evidence>
<proteinExistence type="inferred from homology"/>
<dbReference type="PROSITE" id="PS50893">
    <property type="entry name" value="ABC_TRANSPORTER_2"/>
    <property type="match status" value="1"/>
</dbReference>
<comment type="caution">
    <text evidence="6">The sequence shown here is derived from an EMBL/GenBank/DDBJ whole genome shotgun (WGS) entry which is preliminary data.</text>
</comment>
<dbReference type="PANTHER" id="PTHR42798:SF2">
    <property type="entry name" value="ABC TRANSPORTER ATP-BINDING PROTEIN MG467-RELATED"/>
    <property type="match status" value="1"/>
</dbReference>
<dbReference type="GO" id="GO:0098796">
    <property type="term" value="C:membrane protein complex"/>
    <property type="evidence" value="ECO:0007669"/>
    <property type="project" value="UniProtKB-ARBA"/>
</dbReference>
<dbReference type="Proteomes" id="UP000823638">
    <property type="component" value="Unassembled WGS sequence"/>
</dbReference>
<protein>
    <submittedName>
        <fullName evidence="6">ABC transporter ATP-binding protein</fullName>
    </submittedName>
</protein>
<evidence type="ECO:0000256" key="3">
    <source>
        <dbReference type="ARBA" id="ARBA00022840"/>
    </source>
</evidence>
<comment type="similarity">
    <text evidence="4">Belongs to the ABC transporter superfamily. Macrolide exporter (TC 3.A.1.122) family.</text>
</comment>
<dbReference type="CDD" id="cd03255">
    <property type="entry name" value="ABC_MJ0796_LolCDE_FtsE"/>
    <property type="match status" value="1"/>
</dbReference>
<dbReference type="InterPro" id="IPR003593">
    <property type="entry name" value="AAA+_ATPase"/>
</dbReference>
<reference evidence="6" key="1">
    <citation type="submission" date="2020-10" db="EMBL/GenBank/DDBJ databases">
        <authorList>
            <person name="Gilroy R."/>
        </authorList>
    </citation>
    <scope>NUCLEOTIDE SEQUENCE</scope>
    <source>
        <strain evidence="6">10532</strain>
    </source>
</reference>
<keyword evidence="1" id="KW-0813">Transport</keyword>
<evidence type="ECO:0000256" key="2">
    <source>
        <dbReference type="ARBA" id="ARBA00022741"/>
    </source>
</evidence>
<dbReference type="PANTHER" id="PTHR42798">
    <property type="entry name" value="LIPOPROTEIN-RELEASING SYSTEM ATP-BINDING PROTEIN LOLD"/>
    <property type="match status" value="1"/>
</dbReference>
<dbReference type="Pfam" id="PF00005">
    <property type="entry name" value="ABC_tran"/>
    <property type="match status" value="1"/>
</dbReference>
<dbReference type="GO" id="GO:0016887">
    <property type="term" value="F:ATP hydrolysis activity"/>
    <property type="evidence" value="ECO:0007669"/>
    <property type="project" value="InterPro"/>
</dbReference>
<evidence type="ECO:0000259" key="5">
    <source>
        <dbReference type="PROSITE" id="PS50893"/>
    </source>
</evidence>
<dbReference type="EMBL" id="JADIMM010000095">
    <property type="protein sequence ID" value="MBO8458223.1"/>
    <property type="molecule type" value="Genomic_DNA"/>
</dbReference>
<organism evidence="6 7">
    <name type="scientific">Candidatus Gallitreponema excrementavium</name>
    <dbReference type="NCBI Taxonomy" id="2840840"/>
    <lineage>
        <taxon>Bacteria</taxon>
        <taxon>Pseudomonadati</taxon>
        <taxon>Spirochaetota</taxon>
        <taxon>Spirochaetia</taxon>
        <taxon>Spirochaetales</taxon>
        <taxon>Candidatus Gallitreponema</taxon>
    </lineage>
</organism>
<sequence length="230" mass="25403">MKEENILLSLDNVSKLYKMGETVVTALDGVSFNVERGEFLSIMGPSGSGKSTCMNLIGCLDKPTSGEILINGKKVSLMNQNQLAEIRNRTIGFVFQQYNLLPNLSVIENVMLPLRYQGVPVAERRKRAEKVLDRMGLSDRLNHKPSELSGGQKQRTAIARATVTDPALILADEPTGALDSHTGESVMDLFNEINREGTTIIVVTHDEKIGRSLPRTIRILDGKIQEDFHA</sequence>